<evidence type="ECO:0000256" key="1">
    <source>
        <dbReference type="ARBA" id="ARBA00022801"/>
    </source>
</evidence>
<comment type="similarity">
    <text evidence="2 6">Belongs to the QNG1 protein family.</text>
</comment>
<dbReference type="eggNOG" id="KOG2524">
    <property type="taxonomic scope" value="Eukaryota"/>
</dbReference>
<evidence type="ECO:0000256" key="5">
    <source>
        <dbReference type="ARBA" id="ARBA00048204"/>
    </source>
</evidence>
<protein>
    <recommendedName>
        <fullName evidence="3 6">Queuosine 5'-phosphate N-glycosylase/hydrolase</fullName>
        <ecNumber evidence="6">3.2.2.-</ecNumber>
    </recommendedName>
    <alternativeName>
        <fullName evidence="4 6">Queuosine-nucleotide N-glycosylase/hydrolase</fullName>
    </alternativeName>
</protein>
<evidence type="ECO:0000256" key="6">
    <source>
        <dbReference type="RuleBase" id="RU365002"/>
    </source>
</evidence>
<dbReference type="KEGG" id="bpg:Bathy01g02580"/>
<dbReference type="GO" id="GO:0006400">
    <property type="term" value="P:tRNA modification"/>
    <property type="evidence" value="ECO:0007669"/>
    <property type="project" value="TreeGrafter"/>
</dbReference>
<dbReference type="GeneID" id="19017993"/>
<evidence type="ECO:0000313" key="8">
    <source>
        <dbReference type="Proteomes" id="UP000198341"/>
    </source>
</evidence>
<dbReference type="Proteomes" id="UP000198341">
    <property type="component" value="Chromosome 1"/>
</dbReference>
<dbReference type="Pfam" id="PF10343">
    <property type="entry name" value="Q_salvage"/>
    <property type="match status" value="1"/>
</dbReference>
<keyword evidence="1 6" id="KW-0378">Hydrolase</keyword>
<keyword evidence="8" id="KW-1185">Reference proteome</keyword>
<organism evidence="7 8">
    <name type="scientific">Bathycoccus prasinos</name>
    <dbReference type="NCBI Taxonomy" id="41875"/>
    <lineage>
        <taxon>Eukaryota</taxon>
        <taxon>Viridiplantae</taxon>
        <taxon>Chlorophyta</taxon>
        <taxon>Mamiellophyceae</taxon>
        <taxon>Mamiellales</taxon>
        <taxon>Bathycoccaceae</taxon>
        <taxon>Bathycoccus</taxon>
    </lineage>
</organism>
<dbReference type="AlphaFoldDB" id="K8EA05"/>
<reference evidence="7 8" key="1">
    <citation type="submission" date="2011-10" db="EMBL/GenBank/DDBJ databases">
        <authorList>
            <person name="Genoscope - CEA"/>
        </authorList>
    </citation>
    <scope>NUCLEOTIDE SEQUENCE [LARGE SCALE GENOMIC DNA]</scope>
    <source>
        <strain evidence="7 8">RCC 1105</strain>
    </source>
</reference>
<evidence type="ECO:0000313" key="7">
    <source>
        <dbReference type="EMBL" id="CCO14536.1"/>
    </source>
</evidence>
<sequence>MIVLEKCNHVKINDDAIAKLVHTVPGHQFAGMTSKTGFNRFDSSVHFIGKEEKDTIQYLLVLDAINFCFWPDHDAVTEEHPIGLEYEHVAGGLKKSVERDGIEILSAENLGKMTGEKLREMLEWPRELPFEEVRAKRLREIGEGLARSFGGEAIELVKAAKKSAAKLVDLVVQTFPVGFTDMSRHTGECREGQFFANEIWFLKRAQIFVADVYGALKNSGAGEFTDIDKLTTFADYRVPVVLRESNILDYHSEYLHKRVDKKLNLVIGCELEVEIRCATIQAVERIRDKLNEKYSASVNDKCTAVTVDWWLWEYGEKRRDDTNWRPHHRTRTTYY</sequence>
<gene>
    <name evidence="7" type="ORF">Bathy01g02580</name>
</gene>
<evidence type="ECO:0000256" key="3">
    <source>
        <dbReference type="ARBA" id="ARBA00035306"/>
    </source>
</evidence>
<dbReference type="RefSeq" id="XP_007515657.1">
    <property type="nucleotide sequence ID" value="XM_007515595.1"/>
</dbReference>
<evidence type="ECO:0000256" key="2">
    <source>
        <dbReference type="ARBA" id="ARBA00035119"/>
    </source>
</evidence>
<proteinExistence type="inferred from homology"/>
<dbReference type="EMBL" id="FO082278">
    <property type="protein sequence ID" value="CCO14536.1"/>
    <property type="molecule type" value="Genomic_DNA"/>
</dbReference>
<evidence type="ECO:0000256" key="4">
    <source>
        <dbReference type="ARBA" id="ARBA00035393"/>
    </source>
</evidence>
<comment type="catalytic activity">
    <reaction evidence="5 6">
        <text>queuosine 5'-phosphate + H2O = queuine + D-ribose 5-phosphate</text>
        <dbReference type="Rhea" id="RHEA:75387"/>
        <dbReference type="ChEBI" id="CHEBI:15377"/>
        <dbReference type="ChEBI" id="CHEBI:17433"/>
        <dbReference type="ChEBI" id="CHEBI:78346"/>
        <dbReference type="ChEBI" id="CHEBI:194371"/>
    </reaction>
    <physiologicalReaction direction="left-to-right" evidence="5 6">
        <dbReference type="Rhea" id="RHEA:75388"/>
    </physiologicalReaction>
</comment>
<dbReference type="PANTHER" id="PTHR21314">
    <property type="entry name" value="QUEUOSINE 5'-PHOSPHATE N-GLYCOSYLASE_HYDROLASE-RELATED"/>
    <property type="match status" value="1"/>
</dbReference>
<comment type="function">
    <text evidence="6">Catalyzes the hydrolysis of queuosine 5'-phosphate, releasing the nucleobase queuine (q). Is required for salvage of queuine from exogenous queuosine (Q) that is imported and then converted to queuosine 5'-phosphate intracellularly.</text>
</comment>
<name>K8EA05_9CHLO</name>
<dbReference type="OrthoDB" id="416777at2759"/>
<dbReference type="GO" id="GO:0016787">
    <property type="term" value="F:hydrolase activity"/>
    <property type="evidence" value="ECO:0007669"/>
    <property type="project" value="UniProtKB-KW"/>
</dbReference>
<dbReference type="EC" id="3.2.2.-" evidence="6"/>
<accession>K8EA05</accession>
<dbReference type="InterPro" id="IPR019438">
    <property type="entry name" value="Q_salvage"/>
</dbReference>
<dbReference type="PANTHER" id="PTHR21314:SF0">
    <property type="entry name" value="QUEUOSINE 5'-PHOSPHATE N-GLYCOSYLASE_HYDROLASE"/>
    <property type="match status" value="1"/>
</dbReference>